<organism evidence="2 3">
    <name type="scientific">Caenorhabditis auriculariae</name>
    <dbReference type="NCBI Taxonomy" id="2777116"/>
    <lineage>
        <taxon>Eukaryota</taxon>
        <taxon>Metazoa</taxon>
        <taxon>Ecdysozoa</taxon>
        <taxon>Nematoda</taxon>
        <taxon>Chromadorea</taxon>
        <taxon>Rhabditida</taxon>
        <taxon>Rhabditina</taxon>
        <taxon>Rhabditomorpha</taxon>
        <taxon>Rhabditoidea</taxon>
        <taxon>Rhabditidae</taxon>
        <taxon>Peloderinae</taxon>
        <taxon>Caenorhabditis</taxon>
    </lineage>
</organism>
<dbReference type="AlphaFoldDB" id="A0A8S1HWR3"/>
<proteinExistence type="predicted"/>
<dbReference type="EMBL" id="CAJGYM010000214">
    <property type="protein sequence ID" value="CAD6199897.1"/>
    <property type="molecule type" value="Genomic_DNA"/>
</dbReference>
<reference evidence="2" key="1">
    <citation type="submission" date="2020-10" db="EMBL/GenBank/DDBJ databases">
        <authorList>
            <person name="Kikuchi T."/>
        </authorList>
    </citation>
    <scope>NUCLEOTIDE SEQUENCE</scope>
    <source>
        <strain evidence="2">NKZ352</strain>
    </source>
</reference>
<feature type="compositionally biased region" description="Basic and acidic residues" evidence="1">
    <location>
        <begin position="1"/>
        <end position="12"/>
    </location>
</feature>
<feature type="region of interest" description="Disordered" evidence="1">
    <location>
        <begin position="1"/>
        <end position="39"/>
    </location>
</feature>
<comment type="caution">
    <text evidence="2">The sequence shown here is derived from an EMBL/GenBank/DDBJ whole genome shotgun (WGS) entry which is preliminary data.</text>
</comment>
<dbReference type="Proteomes" id="UP000835052">
    <property type="component" value="Unassembled WGS sequence"/>
</dbReference>
<gene>
    <name evidence="2" type="ORF">CAUJ_LOCUS15796</name>
</gene>
<name>A0A8S1HWR3_9PELO</name>
<keyword evidence="3" id="KW-1185">Reference proteome</keyword>
<evidence type="ECO:0000313" key="2">
    <source>
        <dbReference type="EMBL" id="CAD6199897.1"/>
    </source>
</evidence>
<accession>A0A8S1HWR3</accession>
<evidence type="ECO:0000313" key="3">
    <source>
        <dbReference type="Proteomes" id="UP000835052"/>
    </source>
</evidence>
<protein>
    <submittedName>
        <fullName evidence="2">Uncharacterized protein</fullName>
    </submittedName>
</protein>
<sequence>MNWTTEKVRTKESNWQCERKRRRSISSQQNSLPSRHGQGFFSRTHGRFTFSINHLPPMEAPLNCRLLLTFRPTVRYTVSACHAIRSARFFLPLLLLSVSFRTNNRRSFEVEKPQNDDVKATVGKNKRKQKGRTEGLGGKLKEIPQFGRVGRAEKDDLEEKGHARLFSSSSHCRTFVQSPR</sequence>
<evidence type="ECO:0000256" key="1">
    <source>
        <dbReference type="SAM" id="MobiDB-lite"/>
    </source>
</evidence>